<keyword evidence="3" id="KW-1185">Reference proteome</keyword>
<keyword evidence="1" id="KW-0812">Transmembrane</keyword>
<protein>
    <submittedName>
        <fullName evidence="2">Uncharacterized protein</fullName>
    </submittedName>
</protein>
<dbReference type="OrthoDB" id="6510177at2759"/>
<dbReference type="STRING" id="34508.A0A4U5NH07"/>
<dbReference type="GO" id="GO:0005886">
    <property type="term" value="C:plasma membrane"/>
    <property type="evidence" value="ECO:0007669"/>
    <property type="project" value="TreeGrafter"/>
</dbReference>
<dbReference type="AlphaFoldDB" id="A0A4U5NH07"/>
<feature type="transmembrane region" description="Helical" evidence="1">
    <location>
        <begin position="35"/>
        <end position="52"/>
    </location>
</feature>
<evidence type="ECO:0000313" key="2">
    <source>
        <dbReference type="EMBL" id="TKR82012.1"/>
    </source>
</evidence>
<dbReference type="GO" id="GO:0006897">
    <property type="term" value="P:endocytosis"/>
    <property type="evidence" value="ECO:0007669"/>
    <property type="project" value="TreeGrafter"/>
</dbReference>
<keyword evidence="1" id="KW-1133">Transmembrane helix</keyword>
<accession>A0A4U5NH07</accession>
<reference evidence="2 3" key="1">
    <citation type="journal article" date="2015" name="Genome Biol.">
        <title>Comparative genomics of Steinernema reveals deeply conserved gene regulatory networks.</title>
        <authorList>
            <person name="Dillman A.R."/>
            <person name="Macchietto M."/>
            <person name="Porter C.F."/>
            <person name="Rogers A."/>
            <person name="Williams B."/>
            <person name="Antoshechkin I."/>
            <person name="Lee M.M."/>
            <person name="Goodwin Z."/>
            <person name="Lu X."/>
            <person name="Lewis E.E."/>
            <person name="Goodrich-Blair H."/>
            <person name="Stock S.P."/>
            <person name="Adams B.J."/>
            <person name="Sternberg P.W."/>
            <person name="Mortazavi A."/>
        </authorList>
    </citation>
    <scope>NUCLEOTIDE SEQUENCE [LARGE SCALE GENOMIC DNA]</scope>
    <source>
        <strain evidence="2 3">ALL</strain>
    </source>
</reference>
<feature type="transmembrane region" description="Helical" evidence="1">
    <location>
        <begin position="12"/>
        <end position="29"/>
    </location>
</feature>
<gene>
    <name evidence="2" type="ORF">L596_015796</name>
</gene>
<evidence type="ECO:0000313" key="3">
    <source>
        <dbReference type="Proteomes" id="UP000298663"/>
    </source>
</evidence>
<dbReference type="Proteomes" id="UP000298663">
    <property type="component" value="Unassembled WGS sequence"/>
</dbReference>
<organism evidence="2 3">
    <name type="scientific">Steinernema carpocapsae</name>
    <name type="common">Entomopathogenic nematode</name>
    <dbReference type="NCBI Taxonomy" id="34508"/>
    <lineage>
        <taxon>Eukaryota</taxon>
        <taxon>Metazoa</taxon>
        <taxon>Ecdysozoa</taxon>
        <taxon>Nematoda</taxon>
        <taxon>Chromadorea</taxon>
        <taxon>Rhabditida</taxon>
        <taxon>Tylenchina</taxon>
        <taxon>Panagrolaimomorpha</taxon>
        <taxon>Strongyloidoidea</taxon>
        <taxon>Steinernematidae</taxon>
        <taxon>Steinernema</taxon>
    </lineage>
</organism>
<name>A0A4U5NH07_STECR</name>
<proteinExistence type="predicted"/>
<evidence type="ECO:0000256" key="1">
    <source>
        <dbReference type="SAM" id="Phobius"/>
    </source>
</evidence>
<reference evidence="2 3" key="2">
    <citation type="journal article" date="2019" name="G3 (Bethesda)">
        <title>Hybrid Assembly of the Genome of the Entomopathogenic Nematode Steinernema carpocapsae Identifies the X-Chromosome.</title>
        <authorList>
            <person name="Serra L."/>
            <person name="Macchietto M."/>
            <person name="Macias-Munoz A."/>
            <person name="McGill C.J."/>
            <person name="Rodriguez I.M."/>
            <person name="Rodriguez B."/>
            <person name="Murad R."/>
            <person name="Mortazavi A."/>
        </authorList>
    </citation>
    <scope>NUCLEOTIDE SEQUENCE [LARGE SCALE GENOMIC DNA]</scope>
    <source>
        <strain evidence="2 3">ALL</strain>
    </source>
</reference>
<dbReference type="GO" id="GO:0018996">
    <property type="term" value="P:molting cycle, collagen and cuticulin-based cuticle"/>
    <property type="evidence" value="ECO:0007669"/>
    <property type="project" value="TreeGrafter"/>
</dbReference>
<comment type="caution">
    <text evidence="2">The sequence shown here is derived from an EMBL/GenBank/DDBJ whole genome shotgun (WGS) entry which is preliminary data.</text>
</comment>
<keyword evidence="1" id="KW-0472">Membrane</keyword>
<dbReference type="PANTHER" id="PTHR10796:SF185">
    <property type="entry name" value="SSD DOMAIN-CONTAINING PROTEIN"/>
    <property type="match status" value="1"/>
</dbReference>
<dbReference type="EMBL" id="AZBU02000004">
    <property type="protein sequence ID" value="TKR82012.1"/>
    <property type="molecule type" value="Genomic_DNA"/>
</dbReference>
<dbReference type="InterPro" id="IPR051697">
    <property type="entry name" value="Patched_domain-protein"/>
</dbReference>
<sequence length="252" mass="29375">MAPRFSEWGRWFENLFAAGFYSWGCFVARHPGKIIIASLALTLFCAPFISYIRINLDLFKLFVPHDAPVKTEYLREQAFNKIPAGDLTVNMAKNISKRSAYPMFTDIVRYYVVKDNYENLLESETLAMLYNYTQEMMNVTLDLNGKTWRLEDFCRKDGDDKKCNNNLNVWLKHADILFRDAEGRNNPNIQLSYPVMYLFNRPKDIGNVVYGVNVTGEKHEIIGARVLTIHWFIYFEKTPESGAAYMFPRRAE</sequence>
<dbReference type="PANTHER" id="PTHR10796">
    <property type="entry name" value="PATCHED-RELATED"/>
    <property type="match status" value="1"/>
</dbReference>
<dbReference type="GO" id="GO:0030659">
    <property type="term" value="C:cytoplasmic vesicle membrane"/>
    <property type="evidence" value="ECO:0007669"/>
    <property type="project" value="TreeGrafter"/>
</dbReference>